<keyword evidence="1" id="KW-0472">Membrane</keyword>
<accession>A0AAJ6CHT2</accession>
<keyword evidence="1" id="KW-1133">Transmembrane helix</keyword>
<dbReference type="Pfam" id="PF06522">
    <property type="entry name" value="B12D"/>
    <property type="match status" value="1"/>
</dbReference>
<dbReference type="InterPro" id="IPR010530">
    <property type="entry name" value="B12D"/>
</dbReference>
<reference evidence="2 3" key="1">
    <citation type="submission" date="2023-03" db="EMBL/GenBank/DDBJ databases">
        <title>Mating type loci evolution in Malassezia.</title>
        <authorList>
            <person name="Coelho M.A."/>
        </authorList>
    </citation>
    <scope>NUCLEOTIDE SEQUENCE [LARGE SCALE GENOMIC DNA]</scope>
    <source>
        <strain evidence="2 3">CBS 9725</strain>
    </source>
</reference>
<dbReference type="EMBL" id="CP119944">
    <property type="protein sequence ID" value="WFC99133.1"/>
    <property type="molecule type" value="Genomic_DNA"/>
</dbReference>
<proteinExistence type="predicted"/>
<keyword evidence="3" id="KW-1185">Reference proteome</keyword>
<evidence type="ECO:0000256" key="1">
    <source>
        <dbReference type="SAM" id="Phobius"/>
    </source>
</evidence>
<name>A0AAJ6CHT2_9BASI</name>
<gene>
    <name evidence="2" type="ORF">MYAM1_001873</name>
</gene>
<sequence>MSQSSVAKKVTNWRKIVPVEVYPIVLLTGVALGGATWYLTRLARGSEVIWDKKVGNTSILTSEQPDALELC</sequence>
<dbReference type="Proteomes" id="UP001219567">
    <property type="component" value="Chromosome 2"/>
</dbReference>
<evidence type="ECO:0000313" key="3">
    <source>
        <dbReference type="Proteomes" id="UP001219567"/>
    </source>
</evidence>
<protein>
    <submittedName>
        <fullName evidence="2">Uncharacterized protein</fullName>
    </submittedName>
</protein>
<keyword evidence="1" id="KW-0812">Transmembrane</keyword>
<organism evidence="2 3">
    <name type="scientific">Malassezia yamatoensis</name>
    <dbReference type="NCBI Taxonomy" id="253288"/>
    <lineage>
        <taxon>Eukaryota</taxon>
        <taxon>Fungi</taxon>
        <taxon>Dikarya</taxon>
        <taxon>Basidiomycota</taxon>
        <taxon>Ustilaginomycotina</taxon>
        <taxon>Malasseziomycetes</taxon>
        <taxon>Malasseziales</taxon>
        <taxon>Malasseziaceae</taxon>
        <taxon>Malassezia</taxon>
    </lineage>
</organism>
<evidence type="ECO:0000313" key="2">
    <source>
        <dbReference type="EMBL" id="WFC99133.1"/>
    </source>
</evidence>
<feature type="transmembrane region" description="Helical" evidence="1">
    <location>
        <begin position="21"/>
        <end position="40"/>
    </location>
</feature>
<dbReference type="AlphaFoldDB" id="A0AAJ6CHT2"/>